<comment type="caution">
    <text evidence="1">The sequence shown here is derived from an EMBL/GenBank/DDBJ whole genome shotgun (WGS) entry which is preliminary data.</text>
</comment>
<dbReference type="AlphaFoldDB" id="A0A0F8W827"/>
<dbReference type="EMBL" id="LAZR01066763">
    <property type="protein sequence ID" value="KKK52937.1"/>
    <property type="molecule type" value="Genomic_DNA"/>
</dbReference>
<reference evidence="1" key="1">
    <citation type="journal article" date="2015" name="Nature">
        <title>Complex archaea that bridge the gap between prokaryotes and eukaryotes.</title>
        <authorList>
            <person name="Spang A."/>
            <person name="Saw J.H."/>
            <person name="Jorgensen S.L."/>
            <person name="Zaremba-Niedzwiedzka K."/>
            <person name="Martijn J."/>
            <person name="Lind A.E."/>
            <person name="van Eijk R."/>
            <person name="Schleper C."/>
            <person name="Guy L."/>
            <person name="Ettema T.J."/>
        </authorList>
    </citation>
    <scope>NUCLEOTIDE SEQUENCE</scope>
</reference>
<name>A0A0F8W827_9ZZZZ</name>
<sequence length="146" mass="15248">MTDYVRVASASLESTALTLIDDPLVELTCPANVTIDVIRVEIGAAEGATPIDETQPVALWKGTVAGSGGGAATERLIRGSGTILGAVATNVTTLGTGNEFYHTSYHTQNGWLYLPVPEERPQLVSGSDDIFAVVFNVAPQVSITTS</sequence>
<accession>A0A0F8W827</accession>
<feature type="non-terminal residue" evidence="1">
    <location>
        <position position="146"/>
    </location>
</feature>
<evidence type="ECO:0000313" key="1">
    <source>
        <dbReference type="EMBL" id="KKK52937.1"/>
    </source>
</evidence>
<protein>
    <submittedName>
        <fullName evidence="1">Uncharacterized protein</fullName>
    </submittedName>
</protein>
<proteinExistence type="predicted"/>
<gene>
    <name evidence="1" type="ORF">LCGC14_3099840</name>
</gene>
<organism evidence="1">
    <name type="scientific">marine sediment metagenome</name>
    <dbReference type="NCBI Taxonomy" id="412755"/>
    <lineage>
        <taxon>unclassified sequences</taxon>
        <taxon>metagenomes</taxon>
        <taxon>ecological metagenomes</taxon>
    </lineage>
</organism>